<evidence type="ECO:0000256" key="4">
    <source>
        <dbReference type="PROSITE-ProRule" id="PRU00335"/>
    </source>
</evidence>
<dbReference type="RefSeq" id="WP_143912223.1">
    <property type="nucleotide sequence ID" value="NZ_VLNT01000003.1"/>
</dbReference>
<evidence type="ECO:0000256" key="2">
    <source>
        <dbReference type="ARBA" id="ARBA00023125"/>
    </source>
</evidence>
<keyword evidence="2 4" id="KW-0238">DNA-binding</keyword>
<keyword evidence="8" id="KW-1185">Reference proteome</keyword>
<feature type="region of interest" description="Disordered" evidence="5">
    <location>
        <begin position="1"/>
        <end position="27"/>
    </location>
</feature>
<dbReference type="FunFam" id="1.10.10.60:FF:000141">
    <property type="entry name" value="TetR family transcriptional regulator"/>
    <property type="match status" value="1"/>
</dbReference>
<evidence type="ECO:0000256" key="3">
    <source>
        <dbReference type="ARBA" id="ARBA00023163"/>
    </source>
</evidence>
<dbReference type="InterPro" id="IPR036271">
    <property type="entry name" value="Tet_transcr_reg_TetR-rel_C_sf"/>
</dbReference>
<dbReference type="GO" id="GO:0045892">
    <property type="term" value="P:negative regulation of DNA-templated transcription"/>
    <property type="evidence" value="ECO:0007669"/>
    <property type="project" value="UniProtKB-ARBA"/>
</dbReference>
<dbReference type="InterPro" id="IPR050109">
    <property type="entry name" value="HTH-type_TetR-like_transc_reg"/>
</dbReference>
<reference evidence="7 8" key="1">
    <citation type="submission" date="2019-07" db="EMBL/GenBank/DDBJ databases">
        <authorList>
            <person name="Zhao L.H."/>
        </authorList>
    </citation>
    <scope>NUCLEOTIDE SEQUENCE [LARGE SCALE GENOMIC DNA]</scope>
    <source>
        <strain evidence="7 8">Co35</strain>
    </source>
</reference>
<feature type="compositionally biased region" description="Polar residues" evidence="5">
    <location>
        <begin position="1"/>
        <end position="23"/>
    </location>
</feature>
<evidence type="ECO:0000313" key="7">
    <source>
        <dbReference type="EMBL" id="TSD65151.1"/>
    </source>
</evidence>
<dbReference type="OrthoDB" id="5242390at2"/>
<accession>A0A554SFN6</accession>
<evidence type="ECO:0000256" key="5">
    <source>
        <dbReference type="SAM" id="MobiDB-lite"/>
    </source>
</evidence>
<dbReference type="Gene3D" id="1.10.10.60">
    <property type="entry name" value="Homeodomain-like"/>
    <property type="match status" value="1"/>
</dbReference>
<gene>
    <name evidence="7" type="ORF">FNM00_05440</name>
</gene>
<dbReference type="GO" id="GO:0003700">
    <property type="term" value="F:DNA-binding transcription factor activity"/>
    <property type="evidence" value="ECO:0007669"/>
    <property type="project" value="TreeGrafter"/>
</dbReference>
<dbReference type="Gene3D" id="1.10.357.10">
    <property type="entry name" value="Tetracycline Repressor, domain 2"/>
    <property type="match status" value="1"/>
</dbReference>
<organism evidence="7 8">
    <name type="scientific">Aeromicrobium piscarium</name>
    <dbReference type="NCBI Taxonomy" id="2590901"/>
    <lineage>
        <taxon>Bacteria</taxon>
        <taxon>Bacillati</taxon>
        <taxon>Actinomycetota</taxon>
        <taxon>Actinomycetes</taxon>
        <taxon>Propionibacteriales</taxon>
        <taxon>Nocardioidaceae</taxon>
        <taxon>Aeromicrobium</taxon>
    </lineage>
</organism>
<keyword evidence="3" id="KW-0804">Transcription</keyword>
<dbReference type="GO" id="GO:0000976">
    <property type="term" value="F:transcription cis-regulatory region binding"/>
    <property type="evidence" value="ECO:0007669"/>
    <property type="project" value="TreeGrafter"/>
</dbReference>
<dbReference type="EMBL" id="VLNT01000003">
    <property type="protein sequence ID" value="TSD65151.1"/>
    <property type="molecule type" value="Genomic_DNA"/>
</dbReference>
<dbReference type="SUPFAM" id="SSF46689">
    <property type="entry name" value="Homeodomain-like"/>
    <property type="match status" value="1"/>
</dbReference>
<dbReference type="AlphaFoldDB" id="A0A554SFN6"/>
<evidence type="ECO:0000313" key="8">
    <source>
        <dbReference type="Proteomes" id="UP000316988"/>
    </source>
</evidence>
<dbReference type="Proteomes" id="UP000316988">
    <property type="component" value="Unassembled WGS sequence"/>
</dbReference>
<evidence type="ECO:0000256" key="1">
    <source>
        <dbReference type="ARBA" id="ARBA00023015"/>
    </source>
</evidence>
<comment type="caution">
    <text evidence="7">The sequence shown here is derived from an EMBL/GenBank/DDBJ whole genome shotgun (WGS) entry which is preliminary data.</text>
</comment>
<keyword evidence="1" id="KW-0805">Transcription regulation</keyword>
<evidence type="ECO:0000259" key="6">
    <source>
        <dbReference type="PROSITE" id="PS50977"/>
    </source>
</evidence>
<dbReference type="SUPFAM" id="SSF48498">
    <property type="entry name" value="Tetracyclin repressor-like, C-terminal domain"/>
    <property type="match status" value="1"/>
</dbReference>
<dbReference type="Pfam" id="PF00440">
    <property type="entry name" value="TetR_N"/>
    <property type="match status" value="1"/>
</dbReference>
<feature type="DNA-binding region" description="H-T-H motif" evidence="4">
    <location>
        <begin position="50"/>
        <end position="69"/>
    </location>
</feature>
<dbReference type="PANTHER" id="PTHR30055">
    <property type="entry name" value="HTH-TYPE TRANSCRIPTIONAL REGULATOR RUTR"/>
    <property type="match status" value="1"/>
</dbReference>
<dbReference type="InterPro" id="IPR009057">
    <property type="entry name" value="Homeodomain-like_sf"/>
</dbReference>
<sequence>MDKKSLGSSTAAVTDDPATQSLSPKGRRTRAQLLTAAEKVFSDLGFHTARVQDIAKAAGVSHGTFYTYFESKEVIFRTLVESLAAEMVNTRSLVRGDPIAAVLDGVRLYVESYSRSRAMMIQFEHTAMIDDEIHELLRTQRDIAIARAERSLSRLQEAGHASESLDIFYTARALVAMTGRLCFEWFAFGEDLDQGAVVRVLTETWLRAAGMSPDAVTTEMDRLFAQA</sequence>
<feature type="domain" description="HTH tetR-type" evidence="6">
    <location>
        <begin position="27"/>
        <end position="87"/>
    </location>
</feature>
<proteinExistence type="predicted"/>
<dbReference type="InterPro" id="IPR001647">
    <property type="entry name" value="HTH_TetR"/>
</dbReference>
<name>A0A554SFN6_9ACTN</name>
<dbReference type="PRINTS" id="PR00455">
    <property type="entry name" value="HTHTETR"/>
</dbReference>
<dbReference type="PROSITE" id="PS50977">
    <property type="entry name" value="HTH_TETR_2"/>
    <property type="match status" value="1"/>
</dbReference>
<protein>
    <submittedName>
        <fullName evidence="7">TetR/AcrR family transcriptional regulator</fullName>
    </submittedName>
</protein>
<dbReference type="PANTHER" id="PTHR30055:SF234">
    <property type="entry name" value="HTH-TYPE TRANSCRIPTIONAL REGULATOR BETI"/>
    <property type="match status" value="1"/>
</dbReference>